<feature type="region of interest" description="Disordered" evidence="1">
    <location>
        <begin position="17"/>
        <end position="55"/>
    </location>
</feature>
<organism evidence="2 3">
    <name type="scientific">Stephanodiscus triporus</name>
    <dbReference type="NCBI Taxonomy" id="2934178"/>
    <lineage>
        <taxon>Eukaryota</taxon>
        <taxon>Sar</taxon>
        <taxon>Stramenopiles</taxon>
        <taxon>Ochrophyta</taxon>
        <taxon>Bacillariophyta</taxon>
        <taxon>Coscinodiscophyceae</taxon>
        <taxon>Thalassiosirophycidae</taxon>
        <taxon>Stephanodiscales</taxon>
        <taxon>Stephanodiscaceae</taxon>
        <taxon>Stephanodiscus</taxon>
    </lineage>
</organism>
<feature type="compositionally biased region" description="Gly residues" evidence="1">
    <location>
        <begin position="17"/>
        <end position="30"/>
    </location>
</feature>
<dbReference type="EMBL" id="JALLAZ020001778">
    <property type="protein sequence ID" value="KAL3764337.1"/>
    <property type="molecule type" value="Genomic_DNA"/>
</dbReference>
<sequence>MALMLYILQSRFTNGIEGGGGGGAMGGGENDGYQAVPETDDLDDSDDPLPKKLSV</sequence>
<reference evidence="2 3" key="1">
    <citation type="submission" date="2024-10" db="EMBL/GenBank/DDBJ databases">
        <title>Updated reference genomes for cyclostephanoid diatoms.</title>
        <authorList>
            <person name="Roberts W.R."/>
            <person name="Alverson A.J."/>
        </authorList>
    </citation>
    <scope>NUCLEOTIDE SEQUENCE [LARGE SCALE GENOMIC DNA]</scope>
    <source>
        <strain evidence="2 3">AJA276-08</strain>
    </source>
</reference>
<comment type="caution">
    <text evidence="2">The sequence shown here is derived from an EMBL/GenBank/DDBJ whole genome shotgun (WGS) entry which is preliminary data.</text>
</comment>
<dbReference type="AlphaFoldDB" id="A0ABD3ML23"/>
<evidence type="ECO:0000313" key="2">
    <source>
        <dbReference type="EMBL" id="KAL3764337.1"/>
    </source>
</evidence>
<proteinExistence type="predicted"/>
<keyword evidence="3" id="KW-1185">Reference proteome</keyword>
<feature type="compositionally biased region" description="Acidic residues" evidence="1">
    <location>
        <begin position="38"/>
        <end position="47"/>
    </location>
</feature>
<protein>
    <submittedName>
        <fullName evidence="2">Uncharacterized protein</fullName>
    </submittedName>
</protein>
<gene>
    <name evidence="2" type="ORF">ACHAW5_003473</name>
</gene>
<name>A0ABD3ML23_9STRA</name>
<accession>A0ABD3ML23</accession>
<evidence type="ECO:0000313" key="3">
    <source>
        <dbReference type="Proteomes" id="UP001530315"/>
    </source>
</evidence>
<dbReference type="Proteomes" id="UP001530315">
    <property type="component" value="Unassembled WGS sequence"/>
</dbReference>
<evidence type="ECO:0000256" key="1">
    <source>
        <dbReference type="SAM" id="MobiDB-lite"/>
    </source>
</evidence>